<evidence type="ECO:0000256" key="1">
    <source>
        <dbReference type="ARBA" id="ARBA00004141"/>
    </source>
</evidence>
<dbReference type="InterPro" id="IPR000109">
    <property type="entry name" value="POT_fam"/>
</dbReference>
<dbReference type="PANTHER" id="PTHR11654">
    <property type="entry name" value="OLIGOPEPTIDE TRANSPORTER-RELATED"/>
    <property type="match status" value="1"/>
</dbReference>
<dbReference type="EMBL" id="LVLJ01003243">
    <property type="protein sequence ID" value="OAE22264.1"/>
    <property type="molecule type" value="Genomic_DNA"/>
</dbReference>
<dbReference type="GO" id="GO:0016020">
    <property type="term" value="C:membrane"/>
    <property type="evidence" value="ECO:0007669"/>
    <property type="project" value="UniProtKB-SubCell"/>
</dbReference>
<feature type="transmembrane region" description="Helical" evidence="7">
    <location>
        <begin position="462"/>
        <end position="483"/>
    </location>
</feature>
<keyword evidence="3 7" id="KW-0812">Transmembrane</keyword>
<evidence type="ECO:0000256" key="2">
    <source>
        <dbReference type="ARBA" id="ARBA00005982"/>
    </source>
</evidence>
<evidence type="ECO:0000256" key="3">
    <source>
        <dbReference type="ARBA" id="ARBA00022692"/>
    </source>
</evidence>
<dbReference type="AlphaFoldDB" id="A0A176VMY9"/>
<dbReference type="InterPro" id="IPR036259">
    <property type="entry name" value="MFS_trans_sf"/>
</dbReference>
<evidence type="ECO:0000256" key="7">
    <source>
        <dbReference type="SAM" id="Phobius"/>
    </source>
</evidence>
<feature type="transmembrane region" description="Helical" evidence="7">
    <location>
        <begin position="548"/>
        <end position="572"/>
    </location>
</feature>
<organism evidence="9 10">
    <name type="scientific">Marchantia polymorpha subsp. ruderalis</name>
    <dbReference type="NCBI Taxonomy" id="1480154"/>
    <lineage>
        <taxon>Eukaryota</taxon>
        <taxon>Viridiplantae</taxon>
        <taxon>Streptophyta</taxon>
        <taxon>Embryophyta</taxon>
        <taxon>Marchantiophyta</taxon>
        <taxon>Marchantiopsida</taxon>
        <taxon>Marchantiidae</taxon>
        <taxon>Marchantiales</taxon>
        <taxon>Marchantiaceae</taxon>
        <taxon>Marchantia</taxon>
    </lineage>
</organism>
<comment type="similarity">
    <text evidence="2">Belongs to the major facilitator superfamily. Proton-dependent oligopeptide transporter (POT/PTR) (TC 2.A.17) family.</text>
</comment>
<reference evidence="8" key="2">
    <citation type="journal article" date="2019" name="Curr. Biol.">
        <title>Chromatin organization in early land plants reveals an ancestral association between H3K27me3, transposons, and constitutive heterochromatin.</title>
        <authorList>
            <person name="Montgomery S.A."/>
            <person name="Tanizawa Y."/>
            <person name="Galik B."/>
            <person name="Wang N."/>
            <person name="Ito T."/>
            <person name="Mochizuki T."/>
            <person name="Akimcheva S."/>
            <person name="Bowman J."/>
            <person name="Cognat V."/>
            <person name="Drouard L."/>
            <person name="Ekker H."/>
            <person name="Houng S."/>
            <person name="Kohchi T."/>
            <person name="Lin S."/>
            <person name="Liu L.D."/>
            <person name="Nakamura Y."/>
            <person name="Valeeva L.R."/>
            <person name="Shakirov E.V."/>
            <person name="Shippen D.E."/>
            <person name="Wei W."/>
            <person name="Yagura M."/>
            <person name="Yamaoka S."/>
            <person name="Yamato K.T."/>
            <person name="Liu C."/>
            <person name="Berger F."/>
        </authorList>
    </citation>
    <scope>NUCLEOTIDE SEQUENCE [LARGE SCALE GENOMIC DNA]</scope>
    <source>
        <strain evidence="8">Tak-1</strain>
    </source>
</reference>
<evidence type="ECO:0000313" key="10">
    <source>
        <dbReference type="Proteomes" id="UP000077202"/>
    </source>
</evidence>
<feature type="transmembrane region" description="Helical" evidence="7">
    <location>
        <begin position="234"/>
        <end position="254"/>
    </location>
</feature>
<sequence length="636" mass="69961">MNTQHMIPSPTKDHDEERADQLHATSSPRGLYSEEKMIVYKEVDPAIRGISMDWPASLGPCLGKKQVKGLGWKATPFIFVAEFGERLGAYGLQINLITYLLFQMNMGTAQAANLVTNFFGATCMAPLAGAILADAYVGRYLITAFGSIIYLVGLLVLTIAAIDPNLRPQACTKEQWFMGQCQKPSAVHMAVLYLSLLIQCIGSGGIRPCTAPFGAEQFESSSARHKTQLRHFFNWYYLTIAFSILLSFTLVVYIETSLGFGYGFGFCALVMGLGALVFVAGTPLYKILPPAGSPITSLVQVTAACCRKRRLPLPDASDLYDGAPGKEGPETILHTDNFRFLDRAAAIDDRDAADMAARGRYDAWRVCTVHQVEELKVLMRMVPVWACAVVMATVLVQQGTFSVVQAISMDRRVRVGGLSLEVPPASMAAVSMLALVAFLPAYDLWLIPVLARYTGHPKGLSYLQRIGAGLVLSVLSMMSAALIETKRRDHAHRSNHVDLQPGEFLRFSAFWLVPQFVLIGLADGLMIVGQLEFFYDEAPASVRSMSNAFLGAALGVGSFLSSAFVSITQSATASRHNRGWLQDNINRGHLDRFYWFLTIFSGLNVLVFLAVSHWYVYKTPAPDPPHDFHKPQTRSF</sequence>
<evidence type="ECO:0000313" key="9">
    <source>
        <dbReference type="EMBL" id="OAE22264.1"/>
    </source>
</evidence>
<dbReference type="EMBL" id="AP019871">
    <property type="protein sequence ID" value="BBN14243.1"/>
    <property type="molecule type" value="Genomic_DNA"/>
</dbReference>
<dbReference type="GO" id="GO:0022857">
    <property type="term" value="F:transmembrane transporter activity"/>
    <property type="evidence" value="ECO:0007669"/>
    <property type="project" value="InterPro"/>
</dbReference>
<evidence type="ECO:0000313" key="11">
    <source>
        <dbReference type="Proteomes" id="UP001162541"/>
    </source>
</evidence>
<comment type="subcellular location">
    <subcellularLocation>
        <location evidence="1">Membrane</location>
        <topology evidence="1">Multi-pass membrane protein</topology>
    </subcellularLocation>
</comment>
<evidence type="ECO:0000256" key="4">
    <source>
        <dbReference type="ARBA" id="ARBA00022989"/>
    </source>
</evidence>
<feature type="transmembrane region" description="Helical" evidence="7">
    <location>
        <begin position="139"/>
        <end position="162"/>
    </location>
</feature>
<protein>
    <submittedName>
        <fullName evidence="9">Uncharacterized protein</fullName>
    </submittedName>
</protein>
<feature type="compositionally biased region" description="Basic and acidic residues" evidence="6">
    <location>
        <begin position="11"/>
        <end position="21"/>
    </location>
</feature>
<evidence type="ECO:0000256" key="6">
    <source>
        <dbReference type="SAM" id="MobiDB-lite"/>
    </source>
</evidence>
<keyword evidence="4 7" id="KW-1133">Transmembrane helix</keyword>
<feature type="transmembrane region" description="Helical" evidence="7">
    <location>
        <begin position="593"/>
        <end position="616"/>
    </location>
</feature>
<dbReference type="SUPFAM" id="SSF103473">
    <property type="entry name" value="MFS general substrate transporter"/>
    <property type="match status" value="1"/>
</dbReference>
<reference evidence="9 10" key="1">
    <citation type="submission" date="2016-03" db="EMBL/GenBank/DDBJ databases">
        <title>Mechanisms controlling the formation of the plant cell surface in tip-growing cells are functionally conserved among land plants.</title>
        <authorList>
            <person name="Honkanen S."/>
            <person name="Jones V.A."/>
            <person name="Morieri G."/>
            <person name="Champion C."/>
            <person name="Hetherington A.J."/>
            <person name="Kelly S."/>
            <person name="Saint-Marcoux D."/>
            <person name="Proust H."/>
            <person name="Prescott H."/>
            <person name="Dolan L."/>
        </authorList>
    </citation>
    <scope>NUCLEOTIDE SEQUENCE [LARGE SCALE GENOMIC DNA]</scope>
    <source>
        <strain evidence="10">cv. Tak-1 and cv. Tak-2</strain>
        <tissue evidence="9">Whole gametophyte</tissue>
    </source>
</reference>
<name>A0A176VMY9_MARPO</name>
<feature type="transmembrane region" description="Helical" evidence="7">
    <location>
        <begin position="260"/>
        <end position="280"/>
    </location>
</feature>
<dbReference type="Proteomes" id="UP000077202">
    <property type="component" value="Unassembled WGS sequence"/>
</dbReference>
<dbReference type="Gene3D" id="1.20.1250.20">
    <property type="entry name" value="MFS general substrate transporter like domains"/>
    <property type="match status" value="1"/>
</dbReference>
<gene>
    <name evidence="9" type="ORF">AXG93_3491s1030</name>
    <name evidence="8" type="ORF">Mp_6g10020</name>
</gene>
<dbReference type="CDD" id="cd17351">
    <property type="entry name" value="MFS_NPF"/>
    <property type="match status" value="1"/>
</dbReference>
<feature type="transmembrane region" description="Helical" evidence="7">
    <location>
        <begin position="114"/>
        <end position="133"/>
    </location>
</feature>
<feature type="region of interest" description="Disordered" evidence="6">
    <location>
        <begin position="1"/>
        <end position="26"/>
    </location>
</feature>
<feature type="transmembrane region" description="Helical" evidence="7">
    <location>
        <begin position="418"/>
        <end position="442"/>
    </location>
</feature>
<evidence type="ECO:0000313" key="8">
    <source>
        <dbReference type="EMBL" id="BBN14243.1"/>
    </source>
</evidence>
<dbReference type="Proteomes" id="UP001162541">
    <property type="component" value="Chromosome 6"/>
</dbReference>
<proteinExistence type="inferred from homology"/>
<keyword evidence="10" id="KW-1185">Reference proteome</keyword>
<feature type="transmembrane region" description="Helical" evidence="7">
    <location>
        <begin position="504"/>
        <end position="528"/>
    </location>
</feature>
<evidence type="ECO:0000256" key="5">
    <source>
        <dbReference type="ARBA" id="ARBA00023136"/>
    </source>
</evidence>
<accession>A0A176VMY9</accession>
<dbReference type="Pfam" id="PF00854">
    <property type="entry name" value="PTR2"/>
    <property type="match status" value="1"/>
</dbReference>
<keyword evidence="5 7" id="KW-0472">Membrane</keyword>
<reference evidence="11" key="3">
    <citation type="journal article" date="2020" name="Curr. Biol.">
        <title>Chromatin organization in early land plants reveals an ancestral association between H3K27me3, transposons, and constitutive heterochromatin.</title>
        <authorList>
            <person name="Montgomery S.A."/>
            <person name="Tanizawa Y."/>
            <person name="Galik B."/>
            <person name="Wang N."/>
            <person name="Ito T."/>
            <person name="Mochizuki T."/>
            <person name="Akimcheva S."/>
            <person name="Bowman J.L."/>
            <person name="Cognat V."/>
            <person name="Marechal-Drouard L."/>
            <person name="Ekker H."/>
            <person name="Hong S.F."/>
            <person name="Kohchi T."/>
            <person name="Lin S.S."/>
            <person name="Liu L.D."/>
            <person name="Nakamura Y."/>
            <person name="Valeeva L.R."/>
            <person name="Shakirov E.V."/>
            <person name="Shippen D.E."/>
            <person name="Wei W.L."/>
            <person name="Yagura M."/>
            <person name="Yamaoka S."/>
            <person name="Yamato K.T."/>
            <person name="Liu C."/>
            <person name="Berger F."/>
        </authorList>
    </citation>
    <scope>NUCLEOTIDE SEQUENCE [LARGE SCALE GENOMIC DNA]</scope>
    <source>
        <strain evidence="11">Tak-1</strain>
    </source>
</reference>